<dbReference type="AlphaFoldDB" id="A0A1Y4A1V7"/>
<name>A0A1Y4A1V7_9BACT</name>
<evidence type="ECO:0000313" key="3">
    <source>
        <dbReference type="Proteomes" id="UP000283426"/>
    </source>
</evidence>
<dbReference type="EMBL" id="QRYW01000005">
    <property type="protein sequence ID" value="RGV29925.1"/>
    <property type="molecule type" value="Genomic_DNA"/>
</dbReference>
<dbReference type="EMBL" id="JAQMRD010000029">
    <property type="protein sequence ID" value="MDB9224671.1"/>
    <property type="molecule type" value="Genomic_DNA"/>
</dbReference>
<proteinExistence type="predicted"/>
<dbReference type="RefSeq" id="WP_041556292.1">
    <property type="nucleotide sequence ID" value="NZ_CABJFF010000014.1"/>
</dbReference>
<reference evidence="1" key="2">
    <citation type="submission" date="2023-01" db="EMBL/GenBank/DDBJ databases">
        <title>Human gut microbiome strain richness.</title>
        <authorList>
            <person name="Chen-Liaw A."/>
        </authorList>
    </citation>
    <scope>NUCLEOTIDE SEQUENCE</scope>
    <source>
        <strain evidence="1">RTP21484st1_B7_RTP21484_190118</strain>
    </source>
</reference>
<organism evidence="2 3">
    <name type="scientific">Odoribacter splanchnicus</name>
    <dbReference type="NCBI Taxonomy" id="28118"/>
    <lineage>
        <taxon>Bacteria</taxon>
        <taxon>Pseudomonadati</taxon>
        <taxon>Bacteroidota</taxon>
        <taxon>Bacteroidia</taxon>
        <taxon>Bacteroidales</taxon>
        <taxon>Odoribacteraceae</taxon>
        <taxon>Odoribacter</taxon>
    </lineage>
</organism>
<evidence type="ECO:0000313" key="2">
    <source>
        <dbReference type="EMBL" id="RGV29925.1"/>
    </source>
</evidence>
<sequence>MKSLEICKSNLYKTKGLNNILLLDSPLGLDIIADSGLMNKSNVALLRQAGYKYILGVRIRSERVPIKQGIFSLERKDKSCCEYKRNGE</sequence>
<protein>
    <submittedName>
        <fullName evidence="2">Uncharacterized protein</fullName>
    </submittedName>
</protein>
<comment type="caution">
    <text evidence="2">The sequence shown here is derived from an EMBL/GenBank/DDBJ whole genome shotgun (WGS) entry which is preliminary data.</text>
</comment>
<accession>A0A1Y4A1V7</accession>
<dbReference type="GeneID" id="61273705"/>
<dbReference type="Proteomes" id="UP001212263">
    <property type="component" value="Unassembled WGS sequence"/>
</dbReference>
<reference evidence="2 3" key="1">
    <citation type="submission" date="2018-08" db="EMBL/GenBank/DDBJ databases">
        <title>A genome reference for cultivated species of the human gut microbiota.</title>
        <authorList>
            <person name="Zou Y."/>
            <person name="Xue W."/>
            <person name="Luo G."/>
        </authorList>
    </citation>
    <scope>NUCLEOTIDE SEQUENCE [LARGE SCALE GENOMIC DNA]</scope>
    <source>
        <strain evidence="2 3">AF14-6AC</strain>
    </source>
</reference>
<gene>
    <name evidence="2" type="ORF">DWW24_03400</name>
    <name evidence="1" type="ORF">PN645_16945</name>
</gene>
<dbReference type="Proteomes" id="UP000283426">
    <property type="component" value="Unassembled WGS sequence"/>
</dbReference>
<evidence type="ECO:0000313" key="1">
    <source>
        <dbReference type="EMBL" id="MDB9224671.1"/>
    </source>
</evidence>